<accession>A0A8H3XA92</accession>
<name>A0A8H3XA92_GIGMA</name>
<dbReference type="AlphaFoldDB" id="A0A8H3XA92"/>
<proteinExistence type="predicted"/>
<gene>
    <name evidence="1" type="ORF">F8M41_005071</name>
</gene>
<evidence type="ECO:0000313" key="1">
    <source>
        <dbReference type="EMBL" id="KAF0433437.1"/>
    </source>
</evidence>
<protein>
    <submittedName>
        <fullName evidence="1">Uncharacterized protein</fullName>
    </submittedName>
</protein>
<sequence>MPLPLDINAIFDIEEEDMVISDGSDHELDNLLNSILDAMDGAGQTWETQDDDNTTNNESETEISKHTIFCYIHVALSVNSTTVVLRHFYKYINHYPGQLSDLCTLPLSENIRQFIWQHALEGLDAFSIQQLLRFRAVELQDQVKSLGKVQPNEPLQNI</sequence>
<dbReference type="Proteomes" id="UP000439903">
    <property type="component" value="Unassembled WGS sequence"/>
</dbReference>
<evidence type="ECO:0000313" key="2">
    <source>
        <dbReference type="Proteomes" id="UP000439903"/>
    </source>
</evidence>
<keyword evidence="2" id="KW-1185">Reference proteome</keyword>
<dbReference type="OrthoDB" id="2428624at2759"/>
<reference evidence="1 2" key="1">
    <citation type="journal article" date="2019" name="Environ. Microbiol.">
        <title>At the nexus of three kingdoms: the genome of the mycorrhizal fungus Gigaspora margarita provides insights into plant, endobacterial and fungal interactions.</title>
        <authorList>
            <person name="Venice F."/>
            <person name="Ghignone S."/>
            <person name="Salvioli di Fossalunga A."/>
            <person name="Amselem J."/>
            <person name="Novero M."/>
            <person name="Xianan X."/>
            <person name="Sedzielewska Toro K."/>
            <person name="Morin E."/>
            <person name="Lipzen A."/>
            <person name="Grigoriev I.V."/>
            <person name="Henrissat B."/>
            <person name="Martin F.M."/>
            <person name="Bonfante P."/>
        </authorList>
    </citation>
    <scope>NUCLEOTIDE SEQUENCE [LARGE SCALE GENOMIC DNA]</scope>
    <source>
        <strain evidence="1 2">BEG34</strain>
    </source>
</reference>
<organism evidence="1 2">
    <name type="scientific">Gigaspora margarita</name>
    <dbReference type="NCBI Taxonomy" id="4874"/>
    <lineage>
        <taxon>Eukaryota</taxon>
        <taxon>Fungi</taxon>
        <taxon>Fungi incertae sedis</taxon>
        <taxon>Mucoromycota</taxon>
        <taxon>Glomeromycotina</taxon>
        <taxon>Glomeromycetes</taxon>
        <taxon>Diversisporales</taxon>
        <taxon>Gigasporaceae</taxon>
        <taxon>Gigaspora</taxon>
    </lineage>
</organism>
<comment type="caution">
    <text evidence="1">The sequence shown here is derived from an EMBL/GenBank/DDBJ whole genome shotgun (WGS) entry which is preliminary data.</text>
</comment>
<dbReference type="EMBL" id="WTPW01001473">
    <property type="protein sequence ID" value="KAF0433437.1"/>
    <property type="molecule type" value="Genomic_DNA"/>
</dbReference>